<accession>A0ABX2W6T9</accession>
<keyword evidence="3" id="KW-1185">Reference proteome</keyword>
<dbReference type="GO" id="GO:0016787">
    <property type="term" value="F:hydrolase activity"/>
    <property type="evidence" value="ECO:0007669"/>
    <property type="project" value="UniProtKB-KW"/>
</dbReference>
<reference evidence="2 3" key="1">
    <citation type="submission" date="2016-04" db="EMBL/GenBank/DDBJ databases">
        <title>ATOL: Assembling a taxonomically balanced genome-scale reconstruction of the evolutionary history of the Enterobacteriaceae.</title>
        <authorList>
            <person name="Plunkett G.III."/>
            <person name="Neeno-Eckwall E.C."/>
            <person name="Glasner J.D."/>
            <person name="Perna N.T."/>
        </authorList>
    </citation>
    <scope>NUCLEOTIDE SEQUENCE [LARGE SCALE GENOMIC DNA]</scope>
    <source>
        <strain evidence="2 3">ATCC 51602</strain>
    </source>
</reference>
<evidence type="ECO:0000256" key="1">
    <source>
        <dbReference type="SAM" id="MobiDB-lite"/>
    </source>
</evidence>
<dbReference type="EMBL" id="LXEQ01000045">
    <property type="protein sequence ID" value="OAT26667.1"/>
    <property type="molecule type" value="Genomic_DNA"/>
</dbReference>
<dbReference type="Proteomes" id="UP000078407">
    <property type="component" value="Unassembled WGS sequence"/>
</dbReference>
<evidence type="ECO:0000313" key="3">
    <source>
        <dbReference type="Proteomes" id="UP000078407"/>
    </source>
</evidence>
<keyword evidence="2" id="KW-0378">Hydrolase</keyword>
<organism evidence="2 3">
    <name type="scientific">Buttiauxella ferragutiae ATCC 51602</name>
    <dbReference type="NCBI Taxonomy" id="1354252"/>
    <lineage>
        <taxon>Bacteria</taxon>
        <taxon>Pseudomonadati</taxon>
        <taxon>Pseudomonadota</taxon>
        <taxon>Gammaproteobacteria</taxon>
        <taxon>Enterobacterales</taxon>
        <taxon>Enterobacteriaceae</taxon>
        <taxon>Buttiauxella</taxon>
    </lineage>
</organism>
<feature type="region of interest" description="Disordered" evidence="1">
    <location>
        <begin position="1"/>
        <end position="20"/>
    </location>
</feature>
<comment type="caution">
    <text evidence="2">The sequence shown here is derived from an EMBL/GenBank/DDBJ whole genome shotgun (WGS) entry which is preliminary data.</text>
</comment>
<feature type="region of interest" description="Disordered" evidence="1">
    <location>
        <begin position="26"/>
        <end position="49"/>
    </location>
</feature>
<name>A0ABX2W6T9_9ENTR</name>
<protein>
    <submittedName>
        <fullName evidence="2">SymE family toxin</fullName>
        <ecNumber evidence="2">3.1.-.-</ecNumber>
    </submittedName>
</protein>
<dbReference type="EC" id="3.1.-.-" evidence="2"/>
<evidence type="ECO:0000313" key="2">
    <source>
        <dbReference type="EMBL" id="OAT26667.1"/>
    </source>
</evidence>
<gene>
    <name evidence="2" type="ORF">M976_02828</name>
</gene>
<sequence length="49" mass="5277">MATTSTQTHPSSTLSKTHRRYTVSYVPAQGIHDTPSIPLPGEWLAEAGP</sequence>
<feature type="compositionally biased region" description="Polar residues" evidence="1">
    <location>
        <begin position="1"/>
        <end position="15"/>
    </location>
</feature>
<proteinExistence type="predicted"/>
<dbReference type="RefSeq" id="WP_133521653.1">
    <property type="nucleotide sequence ID" value="NZ_LXEQ01000045.1"/>
</dbReference>